<evidence type="ECO:0000313" key="2">
    <source>
        <dbReference type="Proteomes" id="UP000789759"/>
    </source>
</evidence>
<evidence type="ECO:0000313" key="1">
    <source>
        <dbReference type="EMBL" id="CAG8827763.1"/>
    </source>
</evidence>
<protein>
    <submittedName>
        <fullName evidence="1">6479_t:CDS:1</fullName>
    </submittedName>
</protein>
<organism evidence="1 2">
    <name type="scientific">Cetraspora pellucida</name>
    <dbReference type="NCBI Taxonomy" id="1433469"/>
    <lineage>
        <taxon>Eukaryota</taxon>
        <taxon>Fungi</taxon>
        <taxon>Fungi incertae sedis</taxon>
        <taxon>Mucoromycota</taxon>
        <taxon>Glomeromycotina</taxon>
        <taxon>Glomeromycetes</taxon>
        <taxon>Diversisporales</taxon>
        <taxon>Gigasporaceae</taxon>
        <taxon>Cetraspora</taxon>
    </lineage>
</organism>
<gene>
    <name evidence="1" type="ORF">CPELLU_LOCUS20330</name>
</gene>
<dbReference type="AlphaFoldDB" id="A0A9N9KGI8"/>
<comment type="caution">
    <text evidence="1">The sequence shown here is derived from an EMBL/GenBank/DDBJ whole genome shotgun (WGS) entry which is preliminary data.</text>
</comment>
<name>A0A9N9KGI8_9GLOM</name>
<dbReference type="OrthoDB" id="2375848at2759"/>
<accession>A0A9N9KGI8</accession>
<keyword evidence="2" id="KW-1185">Reference proteome</keyword>
<feature type="non-terminal residue" evidence="1">
    <location>
        <position position="231"/>
    </location>
</feature>
<dbReference type="EMBL" id="CAJVQA010059534">
    <property type="protein sequence ID" value="CAG8827763.1"/>
    <property type="molecule type" value="Genomic_DNA"/>
</dbReference>
<proteinExistence type="predicted"/>
<sequence>DQVKELDANYNDIIERLDDVPQIHLAELMIDIPYDAIKELWEVSYIGFASKPNYVVILNDSTFLYYATFHISLLHTHWFESFSSDITNFVTVFRGIQSATSVPLHYMNQVRTCNVYTTAIRSHINKKVQFGTTMFVAKTSIQIAVSESVTEELTGLLVQFIIKYCRGTGLGIKDTSSSPNIMLQEFFTTEVTESTSNHVSESSTITQLLRNVQQLLISQTMLFSKHVVIAQ</sequence>
<reference evidence="1" key="1">
    <citation type="submission" date="2021-06" db="EMBL/GenBank/DDBJ databases">
        <authorList>
            <person name="Kallberg Y."/>
            <person name="Tangrot J."/>
            <person name="Rosling A."/>
        </authorList>
    </citation>
    <scope>NUCLEOTIDE SEQUENCE</scope>
    <source>
        <strain evidence="1">FL966</strain>
    </source>
</reference>
<dbReference type="Proteomes" id="UP000789759">
    <property type="component" value="Unassembled WGS sequence"/>
</dbReference>
<feature type="non-terminal residue" evidence="1">
    <location>
        <position position="1"/>
    </location>
</feature>